<organism evidence="1 2">
    <name type="scientific">Gossypium hirsutum</name>
    <name type="common">Upland cotton</name>
    <name type="synonym">Gossypium mexicanum</name>
    <dbReference type="NCBI Taxonomy" id="3635"/>
    <lineage>
        <taxon>Eukaryota</taxon>
        <taxon>Viridiplantae</taxon>
        <taxon>Streptophyta</taxon>
        <taxon>Embryophyta</taxon>
        <taxon>Tracheophyta</taxon>
        <taxon>Spermatophyta</taxon>
        <taxon>Magnoliopsida</taxon>
        <taxon>eudicotyledons</taxon>
        <taxon>Gunneridae</taxon>
        <taxon>Pentapetalae</taxon>
        <taxon>rosids</taxon>
        <taxon>malvids</taxon>
        <taxon>Malvales</taxon>
        <taxon>Malvaceae</taxon>
        <taxon>Malvoideae</taxon>
        <taxon>Gossypium</taxon>
    </lineage>
</organism>
<dbReference type="KEGG" id="ghi:107902553"/>
<dbReference type="OrthoDB" id="1303668at2759"/>
<evidence type="ECO:0000313" key="1">
    <source>
        <dbReference type="Proteomes" id="UP000818029"/>
    </source>
</evidence>
<dbReference type="RefSeq" id="XP_016684200.1">
    <property type="nucleotide sequence ID" value="XM_016828711.1"/>
</dbReference>
<dbReference type="Proteomes" id="UP000818029">
    <property type="component" value="Chromosome D05"/>
</dbReference>
<sequence length="228" mass="25662">MACYCIDLLKGLCNVIYKIASKALVNRFQEVLRFCIDEAQSTFMLGYLISDNIVVAYEIFCSMKNRRLGKEGSFALKLDLSKAYDCVEWQFIKGLLALLRLAKSGGAIRGTRVVRGVPWVTHLLFVDNSLIFWDATKMGELNVLKVFQSYAKCSGWNHDLIDLLFVDDNAILIQGIPLPSVRHEDCLIWAHAMAQEGSNRDEDGFWVEEAPVLVEAAAAEDCRLHDPP</sequence>
<evidence type="ECO:0000313" key="2">
    <source>
        <dbReference type="RefSeq" id="XP_016684200.1"/>
    </source>
</evidence>
<reference evidence="2" key="2">
    <citation type="submission" date="2025-08" db="UniProtKB">
        <authorList>
            <consortium name="RefSeq"/>
        </authorList>
    </citation>
    <scope>IDENTIFICATION</scope>
</reference>
<dbReference type="STRING" id="3635.A0A1U8J1I3"/>
<dbReference type="AlphaFoldDB" id="A0A1U8J1I3"/>
<reference evidence="1" key="1">
    <citation type="journal article" date="2020" name="Nat. Genet.">
        <title>Genomic diversifications of five Gossypium allopolyploid species and their impact on cotton improvement.</title>
        <authorList>
            <person name="Chen Z.J."/>
            <person name="Sreedasyam A."/>
            <person name="Ando A."/>
            <person name="Song Q."/>
            <person name="De Santiago L.M."/>
            <person name="Hulse-Kemp A.M."/>
            <person name="Ding M."/>
            <person name="Ye W."/>
            <person name="Kirkbride R.C."/>
            <person name="Jenkins J."/>
            <person name="Plott C."/>
            <person name="Lovell J."/>
            <person name="Lin Y.M."/>
            <person name="Vaughn R."/>
            <person name="Liu B."/>
            <person name="Simpson S."/>
            <person name="Scheffler B.E."/>
            <person name="Wen L."/>
            <person name="Saski C.A."/>
            <person name="Grover C.E."/>
            <person name="Hu G."/>
            <person name="Conover J.L."/>
            <person name="Carlson J.W."/>
            <person name="Shu S."/>
            <person name="Boston L.B."/>
            <person name="Williams M."/>
            <person name="Peterson D.G."/>
            <person name="McGee K."/>
            <person name="Jones D.C."/>
            <person name="Wendel J.F."/>
            <person name="Stelly D.M."/>
            <person name="Grimwood J."/>
            <person name="Schmutz J."/>
        </authorList>
    </citation>
    <scope>NUCLEOTIDE SEQUENCE [LARGE SCALE GENOMIC DNA]</scope>
    <source>
        <strain evidence="1">cv. TM-1</strain>
    </source>
</reference>
<gene>
    <name evidence="2" type="primary">LOC107902553</name>
</gene>
<name>A0A1U8J1I3_GOSHI</name>
<keyword evidence="1" id="KW-1185">Reference proteome</keyword>
<dbReference type="GeneID" id="107902553"/>
<evidence type="ECO:0008006" key="3">
    <source>
        <dbReference type="Google" id="ProtNLM"/>
    </source>
</evidence>
<dbReference type="PaxDb" id="3635-A0A1U8J1I3"/>
<protein>
    <recommendedName>
        <fullName evidence="3">Reverse transcriptase</fullName>
    </recommendedName>
</protein>
<accession>A0A1U8J1I3</accession>
<proteinExistence type="predicted"/>